<evidence type="ECO:0000256" key="2">
    <source>
        <dbReference type="ARBA" id="ARBA00023016"/>
    </source>
</evidence>
<evidence type="ECO:0000313" key="5">
    <source>
        <dbReference type="Proteomes" id="UP001519288"/>
    </source>
</evidence>
<dbReference type="InterPro" id="IPR019734">
    <property type="entry name" value="TPR_rpt"/>
</dbReference>
<dbReference type="Gene3D" id="1.25.40.10">
    <property type="entry name" value="Tetratricopeptide repeat domain"/>
    <property type="match status" value="1"/>
</dbReference>
<organism evidence="4 5">
    <name type="scientific">Paenibacillus shirakamiensis</name>
    <dbReference type="NCBI Taxonomy" id="1265935"/>
    <lineage>
        <taxon>Bacteria</taxon>
        <taxon>Bacillati</taxon>
        <taxon>Bacillota</taxon>
        <taxon>Bacilli</taxon>
        <taxon>Bacillales</taxon>
        <taxon>Paenibacillaceae</taxon>
        <taxon>Paenibacillus</taxon>
    </lineage>
</organism>
<sequence length="378" mass="44229">MNPWSILQIEPTDDLTLIKRTYAKKLKISHPEDDPEEYQVLREAYDAALTYAKTSPSEEESGLFPDETITTFLMDIQRIYDNYPSRMNVTVWDTVLHSELLWDLQAKETISEALLAFFDRHYFLTSKVWDLMVRTFGWHQQWNENQEQFQNTYPKIYAYACLKTPESTLAYEPVLMAEIPDADLFLKAREEAYLALKGDAWIQAEEWLNKAAGYFDGDTDLSHMFIHHYCSREQYDLALEACDHIAKLLTVPNEVDFYRAKIHTEKKDWNAALDSLENILLRTPDDVQALSLAGYAAHQANDLQRAKKFYVRLLTLQPKRIEAILAMSQVNDLMLRNREKNQVSEVRLTQRLKDELGKISFKLRLKSAATFLLRKRWL</sequence>
<dbReference type="RefSeq" id="WP_209862964.1">
    <property type="nucleotide sequence ID" value="NZ_JAGGLD010000004.1"/>
</dbReference>
<dbReference type="SUPFAM" id="SSF46565">
    <property type="entry name" value="Chaperone J-domain"/>
    <property type="match status" value="1"/>
</dbReference>
<protein>
    <submittedName>
        <fullName evidence="4">Tetratricopeptide (TPR) repeat protein</fullName>
    </submittedName>
</protein>
<feature type="repeat" description="TPR" evidence="3">
    <location>
        <begin position="287"/>
        <end position="320"/>
    </location>
</feature>
<evidence type="ECO:0000256" key="1">
    <source>
        <dbReference type="ARBA" id="ARBA00022705"/>
    </source>
</evidence>
<gene>
    <name evidence="4" type="ORF">J2Z69_002547</name>
</gene>
<keyword evidence="5" id="KW-1185">Reference proteome</keyword>
<comment type="caution">
    <text evidence="4">The sequence shown here is derived from an EMBL/GenBank/DDBJ whole genome shotgun (WGS) entry which is preliminary data.</text>
</comment>
<keyword evidence="3" id="KW-0802">TPR repeat</keyword>
<name>A0ABS4JII4_9BACL</name>
<evidence type="ECO:0000313" key="4">
    <source>
        <dbReference type="EMBL" id="MBP2001502.1"/>
    </source>
</evidence>
<proteinExistence type="predicted"/>
<dbReference type="EMBL" id="JAGGLD010000004">
    <property type="protein sequence ID" value="MBP2001502.1"/>
    <property type="molecule type" value="Genomic_DNA"/>
</dbReference>
<evidence type="ECO:0000256" key="3">
    <source>
        <dbReference type="PROSITE-ProRule" id="PRU00339"/>
    </source>
</evidence>
<dbReference type="InterPro" id="IPR036869">
    <property type="entry name" value="J_dom_sf"/>
</dbReference>
<accession>A0ABS4JII4</accession>
<dbReference type="PROSITE" id="PS50005">
    <property type="entry name" value="TPR"/>
    <property type="match status" value="1"/>
</dbReference>
<reference evidence="4 5" key="1">
    <citation type="submission" date="2021-03" db="EMBL/GenBank/DDBJ databases">
        <title>Genomic Encyclopedia of Type Strains, Phase IV (KMG-IV): sequencing the most valuable type-strain genomes for metagenomic binning, comparative biology and taxonomic classification.</title>
        <authorList>
            <person name="Goeker M."/>
        </authorList>
    </citation>
    <scope>NUCLEOTIDE SEQUENCE [LARGE SCALE GENOMIC DNA]</scope>
    <source>
        <strain evidence="4 5">DSM 26806</strain>
    </source>
</reference>
<keyword evidence="2" id="KW-0346">Stress response</keyword>
<dbReference type="SUPFAM" id="SSF48452">
    <property type="entry name" value="TPR-like"/>
    <property type="match status" value="1"/>
</dbReference>
<dbReference type="Proteomes" id="UP001519288">
    <property type="component" value="Unassembled WGS sequence"/>
</dbReference>
<dbReference type="InterPro" id="IPR011990">
    <property type="entry name" value="TPR-like_helical_dom_sf"/>
</dbReference>
<keyword evidence="1" id="KW-0235">DNA replication</keyword>